<dbReference type="AlphaFoldDB" id="I3YTB8"/>
<accession>I3YTB8</accession>
<dbReference type="PATRIC" id="fig|746697.3.peg.727"/>
<dbReference type="Pfam" id="PF20329">
    <property type="entry name" value="DUF6624"/>
    <property type="match status" value="1"/>
</dbReference>
<evidence type="ECO:0000256" key="1">
    <source>
        <dbReference type="SAM" id="SignalP"/>
    </source>
</evidence>
<dbReference type="KEGG" id="asl:Aeqsu_0728"/>
<proteinExistence type="predicted"/>
<feature type="chain" id="PRO_5003683524" evidence="1">
    <location>
        <begin position="20"/>
        <end position="222"/>
    </location>
</feature>
<dbReference type="EMBL" id="CP003280">
    <property type="protein sequence ID" value="AFL80236.1"/>
    <property type="molecule type" value="Genomic_DNA"/>
</dbReference>
<gene>
    <name evidence="2" type="ordered locus">Aeqsu_0728</name>
</gene>
<dbReference type="Proteomes" id="UP000006049">
    <property type="component" value="Chromosome"/>
</dbReference>
<sequence length="222" mass="26004">MIRSLLLFFAFALSSVSYCQEINLDLKNELKLILLKDQGFRELFIGGISDERKQELLKELSISEKDFSENEMKLFNRNDSLNLVEVEKIIKEYGYPEKSLVGEPENEAAWFVIQHSDKIEEYFPLIEKASEKVELKRSKVAMMEDRMLMHKGEPQIYGTQGKDLHIVNDQNKQKEFFQLIWPIKNPENVNELRKTVGLNSTIEDYAQQLGIEYKVYTIEEVN</sequence>
<keyword evidence="1" id="KW-0732">Signal</keyword>
<reference evidence="2 3" key="1">
    <citation type="submission" date="2012-06" db="EMBL/GenBank/DDBJ databases">
        <title>The complete genome of Aequorivita sublithincola DSM 14238.</title>
        <authorList>
            <consortium name="US DOE Joint Genome Institute (JGI-PGF)"/>
            <person name="Lucas S."/>
            <person name="Copeland A."/>
            <person name="Lapidus A."/>
            <person name="Goodwin L."/>
            <person name="Pitluck S."/>
            <person name="Peters L."/>
            <person name="Munk A.C.C."/>
            <person name="Kyrpides N."/>
            <person name="Mavromatis K."/>
            <person name="Pagani I."/>
            <person name="Ivanova N."/>
            <person name="Ovchinnikova G."/>
            <person name="Zeytun A."/>
            <person name="Detter J.C."/>
            <person name="Han C."/>
            <person name="Land M."/>
            <person name="Hauser L."/>
            <person name="Markowitz V."/>
            <person name="Cheng J.-F."/>
            <person name="Hugenholtz P."/>
            <person name="Woyke T."/>
            <person name="Wu D."/>
            <person name="Tindall B."/>
            <person name="Faehnrich R."/>
            <person name="Brambilla E."/>
            <person name="Klenk H.-P."/>
            <person name="Eisen J.A."/>
        </authorList>
    </citation>
    <scope>NUCLEOTIDE SEQUENCE [LARGE SCALE GENOMIC DNA]</scope>
    <source>
        <strain evidence="3">DSM 14238 / LMG 21431 / ACAM 643 / 9-3</strain>
    </source>
</reference>
<evidence type="ECO:0000313" key="2">
    <source>
        <dbReference type="EMBL" id="AFL80236.1"/>
    </source>
</evidence>
<keyword evidence="3" id="KW-1185">Reference proteome</keyword>
<dbReference type="STRING" id="746697.Aeqsu_0728"/>
<dbReference type="InterPro" id="IPR046732">
    <property type="entry name" value="DUF6624"/>
</dbReference>
<protein>
    <submittedName>
        <fullName evidence="2">Uncharacterized protein</fullName>
    </submittedName>
</protein>
<dbReference type="RefSeq" id="WP_014781494.1">
    <property type="nucleotide sequence ID" value="NC_018013.1"/>
</dbReference>
<evidence type="ECO:0000313" key="3">
    <source>
        <dbReference type="Proteomes" id="UP000006049"/>
    </source>
</evidence>
<dbReference type="HOGENOM" id="CLU_104584_1_0_10"/>
<dbReference type="eggNOG" id="COG2259">
    <property type="taxonomic scope" value="Bacteria"/>
</dbReference>
<feature type="signal peptide" evidence="1">
    <location>
        <begin position="1"/>
        <end position="19"/>
    </location>
</feature>
<organism evidence="2 3">
    <name type="scientific">Aequorivita sublithincola (strain DSM 14238 / LMG 21431 / ACAM 643 / 9-3)</name>
    <dbReference type="NCBI Taxonomy" id="746697"/>
    <lineage>
        <taxon>Bacteria</taxon>
        <taxon>Pseudomonadati</taxon>
        <taxon>Bacteroidota</taxon>
        <taxon>Flavobacteriia</taxon>
        <taxon>Flavobacteriales</taxon>
        <taxon>Flavobacteriaceae</taxon>
        <taxon>Aequorivita</taxon>
    </lineage>
</organism>
<name>I3YTB8_AEQSU</name>
<dbReference type="OrthoDB" id="648842at2"/>